<organism evidence="7 8">
    <name type="scientific">Chenggangzhangella methanolivorans</name>
    <dbReference type="NCBI Taxonomy" id="1437009"/>
    <lineage>
        <taxon>Bacteria</taxon>
        <taxon>Pseudomonadati</taxon>
        <taxon>Pseudomonadota</taxon>
        <taxon>Alphaproteobacteria</taxon>
        <taxon>Hyphomicrobiales</taxon>
        <taxon>Methylopilaceae</taxon>
        <taxon>Chenggangzhangella</taxon>
    </lineage>
</organism>
<name>A0A9E6RIB5_9HYPH</name>
<reference evidence="7" key="1">
    <citation type="submission" date="2021-08" db="EMBL/GenBank/DDBJ databases">
        <authorList>
            <person name="Zhang H."/>
            <person name="Xu M."/>
            <person name="Yu Z."/>
            <person name="Yang L."/>
            <person name="Cai Y."/>
        </authorList>
    </citation>
    <scope>NUCLEOTIDE SEQUENCE</scope>
    <source>
        <strain evidence="7">CHL1</strain>
    </source>
</reference>
<accession>A0A9E6RIB5</accession>
<dbReference type="KEGG" id="cmet:K6K41_12195"/>
<evidence type="ECO:0000256" key="2">
    <source>
        <dbReference type="ARBA" id="ARBA00022475"/>
    </source>
</evidence>
<dbReference type="Gene3D" id="3.90.550.10">
    <property type="entry name" value="Spore Coat Polysaccharide Biosynthesis Protein SpsA, Chain A"/>
    <property type="match status" value="1"/>
</dbReference>
<evidence type="ECO:0000256" key="5">
    <source>
        <dbReference type="ARBA" id="ARBA00023136"/>
    </source>
</evidence>
<dbReference type="InterPro" id="IPR001173">
    <property type="entry name" value="Glyco_trans_2-like"/>
</dbReference>
<dbReference type="RefSeq" id="WP_261405359.1">
    <property type="nucleotide sequence ID" value="NZ_CP081869.1"/>
</dbReference>
<dbReference type="AlphaFoldDB" id="A0A9E6RIB5"/>
<feature type="domain" description="Glycosyltransferase 2-like" evidence="6">
    <location>
        <begin position="1"/>
        <end position="131"/>
    </location>
</feature>
<dbReference type="Pfam" id="PF00535">
    <property type="entry name" value="Glycos_transf_2"/>
    <property type="match status" value="1"/>
</dbReference>
<dbReference type="Proteomes" id="UP000825701">
    <property type="component" value="Chromosome"/>
</dbReference>
<evidence type="ECO:0000259" key="6">
    <source>
        <dbReference type="Pfam" id="PF00535"/>
    </source>
</evidence>
<evidence type="ECO:0000313" key="7">
    <source>
        <dbReference type="EMBL" id="QZO01986.1"/>
    </source>
</evidence>
<evidence type="ECO:0000313" key="8">
    <source>
        <dbReference type="Proteomes" id="UP000825701"/>
    </source>
</evidence>
<evidence type="ECO:0000256" key="4">
    <source>
        <dbReference type="ARBA" id="ARBA00022679"/>
    </source>
</evidence>
<dbReference type="SUPFAM" id="SSF53448">
    <property type="entry name" value="Nucleotide-diphospho-sugar transferases"/>
    <property type="match status" value="1"/>
</dbReference>
<dbReference type="EC" id="2.4.-.-" evidence="7"/>
<keyword evidence="2" id="KW-1003">Cell membrane</keyword>
<keyword evidence="3 7" id="KW-0328">Glycosyltransferase</keyword>
<gene>
    <name evidence="7" type="ORF">K6K41_12195</name>
</gene>
<keyword evidence="4 7" id="KW-0808">Transferase</keyword>
<dbReference type="PANTHER" id="PTHR43646:SF2">
    <property type="entry name" value="GLYCOSYLTRANSFERASE 2-LIKE DOMAIN-CONTAINING PROTEIN"/>
    <property type="match status" value="1"/>
</dbReference>
<dbReference type="InterPro" id="IPR029044">
    <property type="entry name" value="Nucleotide-diphossugar_trans"/>
</dbReference>
<keyword evidence="5" id="KW-0472">Membrane</keyword>
<dbReference type="EMBL" id="CP081869">
    <property type="protein sequence ID" value="QZO01986.1"/>
    <property type="molecule type" value="Genomic_DNA"/>
</dbReference>
<comment type="subcellular location">
    <subcellularLocation>
        <location evidence="1">Cell membrane</location>
    </subcellularLocation>
</comment>
<sequence>MPARDEVHRIGRLLAALAAQDHLGAIPVVIALNNTTDASRYVIEAVGRRHVDRLDIHLDEHVFPEDLAHAGSARRRAMDLGFRRLGGTGVLLTTDADARPPPNWVAANLKAIAAGADIVGGALALDEDEPAASAIIDRWALLARYWAIVRTIEDEIDPKPWDPQPRHGDHTGASLAVTAKAYRAVGGVPVVPLGEDVALVNAVVAMGGRLAHPIDVQVKVSPRLVGRAAGGMAEAMVALSGDPDRPRTLTAPGFRHWRERAEWRRALRGRPDGYAEIARLEPTLPPMPCDMALEPETVR</sequence>
<dbReference type="PANTHER" id="PTHR43646">
    <property type="entry name" value="GLYCOSYLTRANSFERASE"/>
    <property type="match status" value="1"/>
</dbReference>
<evidence type="ECO:0000256" key="3">
    <source>
        <dbReference type="ARBA" id="ARBA00022676"/>
    </source>
</evidence>
<dbReference type="GO" id="GO:0005886">
    <property type="term" value="C:plasma membrane"/>
    <property type="evidence" value="ECO:0007669"/>
    <property type="project" value="UniProtKB-SubCell"/>
</dbReference>
<protein>
    <submittedName>
        <fullName evidence="7">Glycosyltransferase</fullName>
        <ecNumber evidence="7">2.4.-.-</ecNumber>
    </submittedName>
</protein>
<dbReference type="GO" id="GO:0016757">
    <property type="term" value="F:glycosyltransferase activity"/>
    <property type="evidence" value="ECO:0007669"/>
    <property type="project" value="UniProtKB-KW"/>
</dbReference>
<keyword evidence="8" id="KW-1185">Reference proteome</keyword>
<evidence type="ECO:0000256" key="1">
    <source>
        <dbReference type="ARBA" id="ARBA00004236"/>
    </source>
</evidence>
<proteinExistence type="predicted"/>